<dbReference type="AlphaFoldDB" id="A0A067NC22"/>
<dbReference type="InParanoid" id="A0A067NC22"/>
<protein>
    <submittedName>
        <fullName evidence="1">Uncharacterized protein</fullName>
    </submittedName>
</protein>
<evidence type="ECO:0000313" key="1">
    <source>
        <dbReference type="EMBL" id="KDQ24505.1"/>
    </source>
</evidence>
<name>A0A067NC22_PLEO1</name>
<reference evidence="2" key="1">
    <citation type="journal article" date="2014" name="Proc. Natl. Acad. Sci. U.S.A.">
        <title>Extensive sampling of basidiomycete genomes demonstrates inadequacy of the white-rot/brown-rot paradigm for wood decay fungi.</title>
        <authorList>
            <person name="Riley R."/>
            <person name="Salamov A.A."/>
            <person name="Brown D.W."/>
            <person name="Nagy L.G."/>
            <person name="Floudas D."/>
            <person name="Held B.W."/>
            <person name="Levasseur A."/>
            <person name="Lombard V."/>
            <person name="Morin E."/>
            <person name="Otillar R."/>
            <person name="Lindquist E.A."/>
            <person name="Sun H."/>
            <person name="LaButti K.M."/>
            <person name="Schmutz J."/>
            <person name="Jabbour D."/>
            <person name="Luo H."/>
            <person name="Baker S.E."/>
            <person name="Pisabarro A.G."/>
            <person name="Walton J.D."/>
            <person name="Blanchette R.A."/>
            <person name="Henrissat B."/>
            <person name="Martin F."/>
            <person name="Cullen D."/>
            <person name="Hibbett D.S."/>
            <person name="Grigoriev I.V."/>
        </authorList>
    </citation>
    <scope>NUCLEOTIDE SEQUENCE [LARGE SCALE GENOMIC DNA]</scope>
    <source>
        <strain evidence="2">PC15</strain>
    </source>
</reference>
<dbReference type="HOGENOM" id="CLU_115008_1_0_1"/>
<dbReference type="Proteomes" id="UP000027073">
    <property type="component" value="Unassembled WGS sequence"/>
</dbReference>
<organism evidence="1 2">
    <name type="scientific">Pleurotus ostreatus (strain PC15)</name>
    <name type="common">Oyster mushroom</name>
    <dbReference type="NCBI Taxonomy" id="1137138"/>
    <lineage>
        <taxon>Eukaryota</taxon>
        <taxon>Fungi</taxon>
        <taxon>Dikarya</taxon>
        <taxon>Basidiomycota</taxon>
        <taxon>Agaricomycotina</taxon>
        <taxon>Agaricomycetes</taxon>
        <taxon>Agaricomycetidae</taxon>
        <taxon>Agaricales</taxon>
        <taxon>Pleurotineae</taxon>
        <taxon>Pleurotaceae</taxon>
        <taxon>Pleurotus</taxon>
    </lineage>
</organism>
<dbReference type="EMBL" id="KL198011">
    <property type="protein sequence ID" value="KDQ24505.1"/>
    <property type="molecule type" value="Genomic_DNA"/>
</dbReference>
<evidence type="ECO:0000313" key="2">
    <source>
        <dbReference type="Proteomes" id="UP000027073"/>
    </source>
</evidence>
<dbReference type="OrthoDB" id="432412at2759"/>
<dbReference type="VEuPathDB" id="FungiDB:PLEOSDRAFT_1107430"/>
<gene>
    <name evidence="1" type="ORF">PLEOSDRAFT_1107430</name>
</gene>
<accession>A0A067NC22</accession>
<proteinExistence type="predicted"/>
<sequence length="127" mass="14513">MQTNQVYISLSRMHHIISQKKFRRLKMSAEASNISGWAKAGKPGVLVVQGQKQNIATFLERTYRTVQVLRYLEFHHVSTIPLDAGAKLWTWSGLKEAPDMKFLISNVDVVQQGMKTWFRKEMGMSGS</sequence>